<keyword evidence="3 8" id="KW-0472">Membrane</keyword>
<dbReference type="GO" id="GO:0050839">
    <property type="term" value="F:cell adhesion molecule binding"/>
    <property type="evidence" value="ECO:0007669"/>
    <property type="project" value="TreeGrafter"/>
</dbReference>
<protein>
    <submittedName>
        <fullName evidence="11">NPHS1 protein</fullName>
    </submittedName>
</protein>
<keyword evidence="4" id="KW-1015">Disulfide bond</keyword>
<feature type="domain" description="Ig-like" evidence="9">
    <location>
        <begin position="671"/>
        <end position="766"/>
    </location>
</feature>
<feature type="transmembrane region" description="Helical" evidence="8">
    <location>
        <begin position="1075"/>
        <end position="1098"/>
    </location>
</feature>
<dbReference type="PROSITE" id="PS00290">
    <property type="entry name" value="IG_MHC"/>
    <property type="match status" value="1"/>
</dbReference>
<dbReference type="InterPro" id="IPR007110">
    <property type="entry name" value="Ig-like_dom"/>
</dbReference>
<keyword evidence="5" id="KW-0325">Glycoprotein</keyword>
<dbReference type="EMBL" id="OV696689">
    <property type="protein sequence ID" value="CAH1262194.1"/>
    <property type="molecule type" value="Genomic_DNA"/>
</dbReference>
<dbReference type="SUPFAM" id="SSF49265">
    <property type="entry name" value="Fibronectin type III"/>
    <property type="match status" value="1"/>
</dbReference>
<dbReference type="InterPro" id="IPR003597">
    <property type="entry name" value="Ig_C1-set"/>
</dbReference>
<feature type="domain" description="Ig-like" evidence="9">
    <location>
        <begin position="471"/>
        <end position="565"/>
    </location>
</feature>
<feature type="domain" description="Ig-like" evidence="9">
    <location>
        <begin position="770"/>
        <end position="859"/>
    </location>
</feature>
<evidence type="ECO:0000256" key="5">
    <source>
        <dbReference type="ARBA" id="ARBA00023180"/>
    </source>
</evidence>
<feature type="region of interest" description="Disordered" evidence="7">
    <location>
        <begin position="1178"/>
        <end position="1329"/>
    </location>
</feature>
<dbReference type="Gene3D" id="2.60.40.10">
    <property type="entry name" value="Immunoglobulins"/>
    <property type="match status" value="10"/>
</dbReference>
<gene>
    <name evidence="11" type="primary">NPHS1</name>
    <name evidence="11" type="ORF">BLAG_LOCUS17367</name>
</gene>
<dbReference type="Proteomes" id="UP000838412">
    <property type="component" value="Chromosome 4"/>
</dbReference>
<dbReference type="InterPro" id="IPR036116">
    <property type="entry name" value="FN3_sf"/>
</dbReference>
<evidence type="ECO:0000313" key="12">
    <source>
        <dbReference type="Proteomes" id="UP000838412"/>
    </source>
</evidence>
<keyword evidence="8" id="KW-0812">Transmembrane</keyword>
<feature type="domain" description="Ig-like" evidence="9">
    <location>
        <begin position="268"/>
        <end position="355"/>
    </location>
</feature>
<feature type="compositionally biased region" description="Basic and acidic residues" evidence="7">
    <location>
        <begin position="1264"/>
        <end position="1274"/>
    </location>
</feature>
<dbReference type="Pfam" id="PF00041">
    <property type="entry name" value="fn3"/>
    <property type="match status" value="1"/>
</dbReference>
<feature type="domain" description="Ig-like" evidence="9">
    <location>
        <begin position="570"/>
        <end position="664"/>
    </location>
</feature>
<reference evidence="11" key="1">
    <citation type="submission" date="2022-01" db="EMBL/GenBank/DDBJ databases">
        <authorList>
            <person name="Braso-Vives M."/>
        </authorList>
    </citation>
    <scope>NUCLEOTIDE SEQUENCE</scope>
</reference>
<dbReference type="Pfam" id="PF07679">
    <property type="entry name" value="I-set"/>
    <property type="match status" value="1"/>
</dbReference>
<dbReference type="GO" id="GO:0005886">
    <property type="term" value="C:plasma membrane"/>
    <property type="evidence" value="ECO:0007669"/>
    <property type="project" value="TreeGrafter"/>
</dbReference>
<dbReference type="InterPro" id="IPR051275">
    <property type="entry name" value="Cell_adhesion_signaling"/>
</dbReference>
<dbReference type="InterPro" id="IPR013098">
    <property type="entry name" value="Ig_I-set"/>
</dbReference>
<dbReference type="CDD" id="cd00063">
    <property type="entry name" value="FN3"/>
    <property type="match status" value="1"/>
</dbReference>
<dbReference type="PROSITE" id="PS50835">
    <property type="entry name" value="IG_LIKE"/>
    <property type="match status" value="9"/>
</dbReference>
<evidence type="ECO:0000256" key="7">
    <source>
        <dbReference type="SAM" id="MobiDB-lite"/>
    </source>
</evidence>
<feature type="compositionally biased region" description="Pro residues" evidence="7">
    <location>
        <begin position="1242"/>
        <end position="1251"/>
    </location>
</feature>
<dbReference type="GO" id="GO:0098609">
    <property type="term" value="P:cell-cell adhesion"/>
    <property type="evidence" value="ECO:0007669"/>
    <property type="project" value="TreeGrafter"/>
</dbReference>
<feature type="compositionally biased region" description="Basic and acidic residues" evidence="7">
    <location>
        <begin position="1187"/>
        <end position="1201"/>
    </location>
</feature>
<evidence type="ECO:0000256" key="4">
    <source>
        <dbReference type="ARBA" id="ARBA00023157"/>
    </source>
</evidence>
<dbReference type="Pfam" id="PF13927">
    <property type="entry name" value="Ig_3"/>
    <property type="match status" value="4"/>
</dbReference>
<evidence type="ECO:0000256" key="2">
    <source>
        <dbReference type="ARBA" id="ARBA00022737"/>
    </source>
</evidence>
<dbReference type="InterPro" id="IPR003961">
    <property type="entry name" value="FN3_dom"/>
</dbReference>
<dbReference type="InterPro" id="IPR013783">
    <property type="entry name" value="Ig-like_fold"/>
</dbReference>
<sequence>MSSWVREGHAGILTSTSYSSCDSPGDSMGCSVRWQWWWLQALSFLSLSALFSTVHCQQYFLTEPEDAQVLLGGTVLLKCKVGDKAGMLQWVKDGFALGEERIAPGFPRYTLTGDRSANEYNLQIVDARLSDDDEFQCQVGPPSPIGSQTARVTILLQPDDPSIEGYNSGVGIPVTPSEGLQLTCRCNNGKPAAGLTWYRNGEEVTEGVSYSTEPTGTEKRENAINVLQLQPTDEDNGARYECRASHATLDAPKNVFVTLSVQYPPGEPVITGFETQPVKKVGDLLQLTCTSEGGNPLADLIWYKNDQRIDSSYHTVGNQALNELIHTVVASDNNAEFSCQASNGVTSTPLKTSITLTVKFPPTEVTISGYEQGLKAGDAATLICTSANSNPAAVLTWWTGGRQLGTPQTSDSIVTSVPEGGFVTQQNLTIDITANDNKVIYTCQAVNEDLPGASAVTTNIRLDVQYPPDEPYISGYEEGTIVRAGRLQRMTCIAAGGNPEASLVWLKNGQVLSADSNSITYSISGNIASSELSIIAEASDNNAVYSCNASNPATSQPLSSTKVLTVQFPPERVAITTNPPVLKAGEQGTLSCTSSSSNPASVVTWYRNGKVQSGTVEGRVPAENGGFSTTNALTIQLTSTEDGAVFSCRATNELLSESVNDAISLAVNFAPEFPASESTPMVNATEGRDAIINSTASANPATVDYRWFRDGVELTAERQKRQANGPRYIITGGALIIKNVTRNDRGNYLCQASNELGSTDRTLYLNVQYPAEIADITDHRIVDIGGSAQFFCTGVGNPTPPNFVSWTREGANTSRLIRSYSDLTATLSINDITKADKGDYKCVANNGIPPAAVQTSTLFVKFAPELDKSPLLSRVAAGEGDTANLVCKAEGFPNVEFSWFKGSELLNTSGDRLQSTVRMKSWYQREGILIIHNVSANQDYSTYRCQVTNSLGTDTFNVRLDGRSKPDMPTSVTLEKKEDTTVTLSWTPGFDGGVQQSFQIRYNKQGRQGFVYVDVTPSNATSYTVTGLDPNTAYEFAITAFNTLGESDYLPLDDPVLTSESSGRAGPAGGISREVIIGVAVAGALCLLLNIILIVFLVRWWRRRRKARREAAKKDEDAATLETVDLPNGVLHLNDLSPDNYGDIIKNHSPKRLDPYEDEHGEPYSDFDLQEALDKGNYYHPDPTLYRQDEPYNYERYRDDGQPGVHWDPFGKPPPQRSSPGLGPIYPDSAYASNYSDYPPEQDYPPRPTYPPTFDDINPGAIEQDARATPRLVDDDGTINTYGLDYGGGGAPSSRGSHTSRGSYDKNPYGSQAPNNRNYDHYDQRGHLV</sequence>
<evidence type="ECO:0000256" key="1">
    <source>
        <dbReference type="ARBA" id="ARBA00004479"/>
    </source>
</evidence>
<dbReference type="FunFam" id="2.60.40.10:FF:000405">
    <property type="entry name" value="nephrin isoform X1"/>
    <property type="match status" value="1"/>
</dbReference>
<evidence type="ECO:0000256" key="3">
    <source>
        <dbReference type="ARBA" id="ARBA00023136"/>
    </source>
</evidence>
<feature type="domain" description="Ig-like" evidence="9">
    <location>
        <begin position="362"/>
        <end position="463"/>
    </location>
</feature>
<feature type="domain" description="Fibronectin type-III" evidence="10">
    <location>
        <begin position="968"/>
        <end position="1061"/>
    </location>
</feature>
<keyword evidence="2" id="KW-0677">Repeat</keyword>
<evidence type="ECO:0000313" key="11">
    <source>
        <dbReference type="EMBL" id="CAH1262194.1"/>
    </source>
</evidence>
<dbReference type="InterPro" id="IPR003598">
    <property type="entry name" value="Ig_sub2"/>
</dbReference>
<keyword evidence="6" id="KW-0393">Immunoglobulin domain</keyword>
<keyword evidence="8" id="KW-1133">Transmembrane helix</keyword>
<evidence type="ECO:0000259" key="9">
    <source>
        <dbReference type="PROSITE" id="PS50835"/>
    </source>
</evidence>
<evidence type="ECO:0000259" key="10">
    <source>
        <dbReference type="PROSITE" id="PS50853"/>
    </source>
</evidence>
<dbReference type="SMART" id="SM00409">
    <property type="entry name" value="IG"/>
    <property type="match status" value="9"/>
</dbReference>
<feature type="compositionally biased region" description="Basic and acidic residues" evidence="7">
    <location>
        <begin position="1318"/>
        <end position="1329"/>
    </location>
</feature>
<accession>A0A8J9ZU42</accession>
<dbReference type="InterPro" id="IPR003599">
    <property type="entry name" value="Ig_sub"/>
</dbReference>
<dbReference type="SUPFAM" id="SSF48726">
    <property type="entry name" value="Immunoglobulin"/>
    <property type="match status" value="9"/>
</dbReference>
<dbReference type="SMART" id="SM00060">
    <property type="entry name" value="FN3"/>
    <property type="match status" value="1"/>
</dbReference>
<dbReference type="GO" id="GO:0005911">
    <property type="term" value="C:cell-cell junction"/>
    <property type="evidence" value="ECO:0007669"/>
    <property type="project" value="TreeGrafter"/>
</dbReference>
<feature type="domain" description="Ig-like" evidence="9">
    <location>
        <begin position="161"/>
        <end position="258"/>
    </location>
</feature>
<dbReference type="PANTHER" id="PTHR11640">
    <property type="entry name" value="NEPHRIN"/>
    <property type="match status" value="1"/>
</dbReference>
<keyword evidence="12" id="KW-1185">Reference proteome</keyword>
<evidence type="ECO:0000256" key="8">
    <source>
        <dbReference type="SAM" id="Phobius"/>
    </source>
</evidence>
<comment type="subcellular location">
    <subcellularLocation>
        <location evidence="1">Membrane</location>
        <topology evidence="1">Single-pass type I membrane protein</topology>
    </subcellularLocation>
</comment>
<organism evidence="11 12">
    <name type="scientific">Branchiostoma lanceolatum</name>
    <name type="common">Common lancelet</name>
    <name type="synonym">Amphioxus lanceolatum</name>
    <dbReference type="NCBI Taxonomy" id="7740"/>
    <lineage>
        <taxon>Eukaryota</taxon>
        <taxon>Metazoa</taxon>
        <taxon>Chordata</taxon>
        <taxon>Cephalochordata</taxon>
        <taxon>Leptocardii</taxon>
        <taxon>Amphioxiformes</taxon>
        <taxon>Branchiostomatidae</taxon>
        <taxon>Branchiostoma</taxon>
    </lineage>
</organism>
<feature type="domain" description="Ig-like" evidence="9">
    <location>
        <begin position="864"/>
        <end position="961"/>
    </location>
</feature>
<dbReference type="InterPro" id="IPR003006">
    <property type="entry name" value="Ig/MHC_CS"/>
</dbReference>
<dbReference type="SMART" id="SM00408">
    <property type="entry name" value="IGc2"/>
    <property type="match status" value="9"/>
</dbReference>
<dbReference type="OrthoDB" id="10028801at2759"/>
<proteinExistence type="predicted"/>
<dbReference type="InterPro" id="IPR013162">
    <property type="entry name" value="CD80_C2-set"/>
</dbReference>
<name>A0A8J9ZU42_BRALA</name>
<dbReference type="InterPro" id="IPR036179">
    <property type="entry name" value="Ig-like_dom_sf"/>
</dbReference>
<dbReference type="SMART" id="SM00407">
    <property type="entry name" value="IGc1"/>
    <property type="match status" value="1"/>
</dbReference>
<feature type="domain" description="Ig-like" evidence="9">
    <location>
        <begin position="58"/>
        <end position="153"/>
    </location>
</feature>
<evidence type="ECO:0000256" key="6">
    <source>
        <dbReference type="ARBA" id="ARBA00023319"/>
    </source>
</evidence>
<dbReference type="PROSITE" id="PS50853">
    <property type="entry name" value="FN3"/>
    <property type="match status" value="1"/>
</dbReference>
<dbReference type="PANTHER" id="PTHR11640:SF136">
    <property type="entry name" value="NEPHRIN"/>
    <property type="match status" value="1"/>
</dbReference>
<dbReference type="Pfam" id="PF08205">
    <property type="entry name" value="C2-set_2"/>
    <property type="match status" value="3"/>
</dbReference>